<dbReference type="GO" id="GO:0006906">
    <property type="term" value="P:vesicle fusion"/>
    <property type="evidence" value="ECO:0007669"/>
    <property type="project" value="TreeGrafter"/>
</dbReference>
<dbReference type="InterPro" id="IPR000008">
    <property type="entry name" value="C2_dom"/>
</dbReference>
<dbReference type="GO" id="GO:0000149">
    <property type="term" value="F:SNARE binding"/>
    <property type="evidence" value="ECO:0007669"/>
    <property type="project" value="TreeGrafter"/>
</dbReference>
<sequence>MKNVKFDKSPIYWKHLQRPTISKEEAGELMISLTYLAEVSKMTVSVLKAKDLPNHDKLGTSDPYVKLWLVQKGNKLEKRKTSVKPQTLMPVFNETFSFNIPSKDKMECEMNLVVTVMDYDLLSSNNEIGHVIVGALGSESGRKQWKEALDHPEGPITHWHKLTPKW</sequence>
<dbReference type="PRINTS" id="PR00399">
    <property type="entry name" value="SYNAPTOTAGMN"/>
</dbReference>
<name>A0A915EA89_9BILA</name>
<dbReference type="GO" id="GO:0030276">
    <property type="term" value="F:clathrin binding"/>
    <property type="evidence" value="ECO:0007669"/>
    <property type="project" value="TreeGrafter"/>
</dbReference>
<accession>A0A915EA89</accession>
<dbReference type="Pfam" id="PF00168">
    <property type="entry name" value="C2"/>
    <property type="match status" value="1"/>
</dbReference>
<dbReference type="GO" id="GO:0005886">
    <property type="term" value="C:plasma membrane"/>
    <property type="evidence" value="ECO:0007669"/>
    <property type="project" value="TreeGrafter"/>
</dbReference>
<dbReference type="CDD" id="cd00276">
    <property type="entry name" value="C2B_Synaptotagmin"/>
    <property type="match status" value="1"/>
</dbReference>
<protein>
    <submittedName>
        <fullName evidence="4">C2 domain-containing protein</fullName>
    </submittedName>
</protein>
<dbReference type="GO" id="GO:0070382">
    <property type="term" value="C:exocytic vesicle"/>
    <property type="evidence" value="ECO:0007669"/>
    <property type="project" value="TreeGrafter"/>
</dbReference>
<dbReference type="GO" id="GO:0005509">
    <property type="term" value="F:calcium ion binding"/>
    <property type="evidence" value="ECO:0007669"/>
    <property type="project" value="TreeGrafter"/>
</dbReference>
<dbReference type="GO" id="GO:0005544">
    <property type="term" value="F:calcium-dependent phospholipid binding"/>
    <property type="evidence" value="ECO:0007669"/>
    <property type="project" value="TreeGrafter"/>
</dbReference>
<proteinExistence type="predicted"/>
<dbReference type="GO" id="GO:0030424">
    <property type="term" value="C:axon"/>
    <property type="evidence" value="ECO:0007669"/>
    <property type="project" value="TreeGrafter"/>
</dbReference>
<dbReference type="SUPFAM" id="SSF49562">
    <property type="entry name" value="C2 domain (Calcium/lipid-binding domain, CaLB)"/>
    <property type="match status" value="1"/>
</dbReference>
<reference evidence="4" key="1">
    <citation type="submission" date="2022-11" db="UniProtKB">
        <authorList>
            <consortium name="WormBaseParasite"/>
        </authorList>
    </citation>
    <scope>IDENTIFICATION</scope>
</reference>
<dbReference type="PROSITE" id="PS50004">
    <property type="entry name" value="C2"/>
    <property type="match status" value="1"/>
</dbReference>
<feature type="domain" description="C2" evidence="2">
    <location>
        <begin position="25"/>
        <end position="160"/>
    </location>
</feature>
<keyword evidence="3" id="KW-1185">Reference proteome</keyword>
<dbReference type="Proteomes" id="UP000887574">
    <property type="component" value="Unplaced"/>
</dbReference>
<dbReference type="GO" id="GO:0001786">
    <property type="term" value="F:phosphatidylserine binding"/>
    <property type="evidence" value="ECO:0007669"/>
    <property type="project" value="TreeGrafter"/>
</dbReference>
<dbReference type="GO" id="GO:0098793">
    <property type="term" value="C:presynapse"/>
    <property type="evidence" value="ECO:0007669"/>
    <property type="project" value="GOC"/>
</dbReference>
<dbReference type="PRINTS" id="PR00360">
    <property type="entry name" value="C2DOMAIN"/>
</dbReference>
<dbReference type="InterPro" id="IPR001565">
    <property type="entry name" value="Synaptotagmin"/>
</dbReference>
<dbReference type="SMART" id="SM00239">
    <property type="entry name" value="C2"/>
    <property type="match status" value="1"/>
</dbReference>
<dbReference type="GO" id="GO:0048791">
    <property type="term" value="P:calcium ion-regulated exocytosis of neurotransmitter"/>
    <property type="evidence" value="ECO:0007669"/>
    <property type="project" value="TreeGrafter"/>
</dbReference>
<evidence type="ECO:0000259" key="2">
    <source>
        <dbReference type="PROSITE" id="PS50004"/>
    </source>
</evidence>
<dbReference type="Gene3D" id="2.60.40.150">
    <property type="entry name" value="C2 domain"/>
    <property type="match status" value="1"/>
</dbReference>
<evidence type="ECO:0000256" key="1">
    <source>
        <dbReference type="ARBA" id="ARBA00022737"/>
    </source>
</evidence>
<dbReference type="PANTHER" id="PTHR10024:SF344">
    <property type="entry name" value="SYNAPTOTAGMIN-7"/>
    <property type="match status" value="1"/>
</dbReference>
<organism evidence="3 4">
    <name type="scientific">Ditylenchus dipsaci</name>
    <dbReference type="NCBI Taxonomy" id="166011"/>
    <lineage>
        <taxon>Eukaryota</taxon>
        <taxon>Metazoa</taxon>
        <taxon>Ecdysozoa</taxon>
        <taxon>Nematoda</taxon>
        <taxon>Chromadorea</taxon>
        <taxon>Rhabditida</taxon>
        <taxon>Tylenchina</taxon>
        <taxon>Tylenchomorpha</taxon>
        <taxon>Sphaerularioidea</taxon>
        <taxon>Anguinidae</taxon>
        <taxon>Anguininae</taxon>
        <taxon>Ditylenchus</taxon>
    </lineage>
</organism>
<keyword evidence="1" id="KW-0677">Repeat</keyword>
<dbReference type="WBParaSite" id="jg3721">
    <property type="protein sequence ID" value="jg3721"/>
    <property type="gene ID" value="jg3721"/>
</dbReference>
<dbReference type="InterPro" id="IPR035892">
    <property type="entry name" value="C2_domain_sf"/>
</dbReference>
<evidence type="ECO:0000313" key="4">
    <source>
        <dbReference type="WBParaSite" id="jg3721"/>
    </source>
</evidence>
<evidence type="ECO:0000313" key="3">
    <source>
        <dbReference type="Proteomes" id="UP000887574"/>
    </source>
</evidence>
<dbReference type="AlphaFoldDB" id="A0A915EA89"/>
<dbReference type="PANTHER" id="PTHR10024">
    <property type="entry name" value="SYNAPTOTAGMIN"/>
    <property type="match status" value="1"/>
</dbReference>